<proteinExistence type="inferred from homology"/>
<reference evidence="7 8" key="1">
    <citation type="submission" date="2019-09" db="EMBL/GenBank/DDBJ databases">
        <title>In-depth cultivation of the pig gut microbiome towards novel bacterial diversity and tailored functional studies.</title>
        <authorList>
            <person name="Wylensek D."/>
            <person name="Hitch T.C.A."/>
            <person name="Clavel T."/>
        </authorList>
    </citation>
    <scope>NUCLEOTIDE SEQUENCE [LARGE SCALE GENOMIC DNA]</scope>
    <source>
        <strain evidence="7 8">WCA3-693-APC-4?</strain>
    </source>
</reference>
<dbReference type="PANTHER" id="PTHR46630:SF1">
    <property type="entry name" value="TETRATRICOPEPTIDE REPEAT PROTEIN 29"/>
    <property type="match status" value="1"/>
</dbReference>
<evidence type="ECO:0000313" key="8">
    <source>
        <dbReference type="Proteomes" id="UP000469523"/>
    </source>
</evidence>
<keyword evidence="8" id="KW-1185">Reference proteome</keyword>
<evidence type="ECO:0000256" key="4">
    <source>
        <dbReference type="ARBA" id="ARBA00022803"/>
    </source>
</evidence>
<evidence type="ECO:0000313" key="7">
    <source>
        <dbReference type="EMBL" id="MSU02093.1"/>
    </source>
</evidence>
<sequence>MDTMKIGSNNHRNTLERIIEKLDIGESEMVLKDKTDNLLRSIGTEEVPLKIDDAQLICKEINKILEEKNIDLIIDPEDLLNSRRYEAKEKVEEYIAELDKHKKQKDYIIDSDDLDDIEFLLNEYDLMDKKIKAYEIIGGIYFNSRNYEKEYEYMCKAWELTTRYPKRKLNYRIMIKLANNYIDRGKYQDAITLYQKALLNVDNIPEKYLIHLYYNYALAYYRLKMYSPSLEIISDLLRYTERKDYDLWRMAYNLQGVCYFEMGNYESALSSYNNALQVLTFTGYSDIKYLIYGNIAEAYLRLKDVNRAYKYLDAILKDKVELDKDSDNYSVTCRQLAICYESLGKLEEAEEYYKESLEYAKRNVQQDYVYKNILSLIELSKKMQDNNICQIIEQYNDDIVFGMKSNNDSSLIFKCLKTYVDNKEYDRFEKLIDNIIKYQGGESK</sequence>
<dbReference type="Gene3D" id="1.25.40.10">
    <property type="entry name" value="Tetratricopeptide repeat domain"/>
    <property type="match status" value="2"/>
</dbReference>
<dbReference type="InterPro" id="IPR011990">
    <property type="entry name" value="TPR-like_helical_dom_sf"/>
</dbReference>
<protein>
    <submittedName>
        <fullName evidence="7">Tetratricopeptide repeat protein</fullName>
    </submittedName>
</protein>
<dbReference type="Pfam" id="PF13424">
    <property type="entry name" value="TPR_12"/>
    <property type="match status" value="1"/>
</dbReference>
<dbReference type="GO" id="GO:0005737">
    <property type="term" value="C:cytoplasm"/>
    <property type="evidence" value="ECO:0007669"/>
    <property type="project" value="UniProtKB-SubCell"/>
</dbReference>
<evidence type="ECO:0000256" key="6">
    <source>
        <dbReference type="PROSITE-ProRule" id="PRU00339"/>
    </source>
</evidence>
<keyword evidence="3" id="KW-0677">Repeat</keyword>
<comment type="similarity">
    <text evidence="5">Belongs to the Rap family.</text>
</comment>
<comment type="caution">
    <text evidence="7">The sequence shown here is derived from an EMBL/GenBank/DDBJ whole genome shotgun (WGS) entry which is preliminary data.</text>
</comment>
<name>A0A6N7XXB6_9FIRM</name>
<dbReference type="EMBL" id="VUNQ01000024">
    <property type="protein sequence ID" value="MSU02093.1"/>
    <property type="molecule type" value="Genomic_DNA"/>
</dbReference>
<evidence type="ECO:0000256" key="1">
    <source>
        <dbReference type="ARBA" id="ARBA00004496"/>
    </source>
</evidence>
<dbReference type="Pfam" id="PF13181">
    <property type="entry name" value="TPR_8"/>
    <property type="match status" value="1"/>
</dbReference>
<organism evidence="7 8">
    <name type="scientific">Tissierella pigra</name>
    <dbReference type="NCBI Taxonomy" id="2607614"/>
    <lineage>
        <taxon>Bacteria</taxon>
        <taxon>Bacillati</taxon>
        <taxon>Bacillota</taxon>
        <taxon>Tissierellia</taxon>
        <taxon>Tissierellales</taxon>
        <taxon>Tissierellaceae</taxon>
        <taxon>Tissierella</taxon>
    </lineage>
</organism>
<keyword evidence="4 6" id="KW-0802">TPR repeat</keyword>
<feature type="repeat" description="TPR" evidence="6">
    <location>
        <begin position="249"/>
        <end position="282"/>
    </location>
</feature>
<accession>A0A6N7XXB6</accession>
<gene>
    <name evidence="7" type="ORF">FYJ83_11485</name>
</gene>
<evidence type="ECO:0000256" key="3">
    <source>
        <dbReference type="ARBA" id="ARBA00022737"/>
    </source>
</evidence>
<dbReference type="InterPro" id="IPR051476">
    <property type="entry name" value="Bac_ResReg_Asp_Phosphatase"/>
</dbReference>
<evidence type="ECO:0000256" key="2">
    <source>
        <dbReference type="ARBA" id="ARBA00022490"/>
    </source>
</evidence>
<dbReference type="SUPFAM" id="SSF48452">
    <property type="entry name" value="TPR-like"/>
    <property type="match status" value="2"/>
</dbReference>
<dbReference type="Pfam" id="PF13374">
    <property type="entry name" value="TPR_10"/>
    <property type="match status" value="1"/>
</dbReference>
<comment type="subcellular location">
    <subcellularLocation>
        <location evidence="1">Cytoplasm</location>
    </subcellularLocation>
</comment>
<dbReference type="PANTHER" id="PTHR46630">
    <property type="entry name" value="TETRATRICOPEPTIDE REPEAT PROTEIN 29"/>
    <property type="match status" value="1"/>
</dbReference>
<dbReference type="PROSITE" id="PS50005">
    <property type="entry name" value="TPR"/>
    <property type="match status" value="2"/>
</dbReference>
<feature type="repeat" description="TPR" evidence="6">
    <location>
        <begin position="330"/>
        <end position="363"/>
    </location>
</feature>
<keyword evidence="2" id="KW-0963">Cytoplasm</keyword>
<dbReference type="InterPro" id="IPR019734">
    <property type="entry name" value="TPR_rpt"/>
</dbReference>
<evidence type="ECO:0000256" key="5">
    <source>
        <dbReference type="ARBA" id="ARBA00038253"/>
    </source>
</evidence>
<dbReference type="SMART" id="SM00028">
    <property type="entry name" value="TPR"/>
    <property type="match status" value="5"/>
</dbReference>
<dbReference type="Proteomes" id="UP000469523">
    <property type="component" value="Unassembled WGS sequence"/>
</dbReference>
<dbReference type="AlphaFoldDB" id="A0A6N7XXB6"/>